<feature type="domain" description="GST N-terminal" evidence="1">
    <location>
        <begin position="1"/>
        <end position="79"/>
    </location>
</feature>
<dbReference type="CDD" id="cd00570">
    <property type="entry name" value="GST_N_family"/>
    <property type="match status" value="1"/>
</dbReference>
<sequence length="218" mass="25031">MILYGHPFSSYTWKALIPLYEKGLDFEFRILDDEHPEHWDQLRSHWVRGQMPVLVDQGQGVYESSIVIEHLDIAYPDTPRMIPDDRAAALRVRLLDRVFDCHLEASFQAAVSEYIPWITETPDVARVERARATLSTIYPWLEAQIPEDGWACGDEFSMADCSGAPALFYADWTQPIPDECRKLKAYRARLLARPSVARCVEGARPYRGYFPLGAPDRD</sequence>
<dbReference type="Pfam" id="PF13410">
    <property type="entry name" value="GST_C_2"/>
    <property type="match status" value="1"/>
</dbReference>
<dbReference type="InterPro" id="IPR010987">
    <property type="entry name" value="Glutathione-S-Trfase_C-like"/>
</dbReference>
<gene>
    <name evidence="3" type="ORF">DXH95_07390</name>
</gene>
<dbReference type="AlphaFoldDB" id="A0A371BI49"/>
<dbReference type="PROSITE" id="PS50405">
    <property type="entry name" value="GST_CTER"/>
    <property type="match status" value="1"/>
</dbReference>
<keyword evidence="3" id="KW-0808">Transferase</keyword>
<reference evidence="4" key="1">
    <citation type="submission" date="2018-08" db="EMBL/GenBank/DDBJ databases">
        <authorList>
            <person name="Kim S.-J."/>
            <person name="Jung G.-Y."/>
        </authorList>
    </citation>
    <scope>NUCLEOTIDE SEQUENCE [LARGE SCALE GENOMIC DNA]</scope>
    <source>
        <strain evidence="4">GY_G</strain>
    </source>
</reference>
<feature type="domain" description="GST C-terminal" evidence="2">
    <location>
        <begin position="84"/>
        <end position="209"/>
    </location>
</feature>
<dbReference type="InterPro" id="IPR036249">
    <property type="entry name" value="Thioredoxin-like_sf"/>
</dbReference>
<accession>A0A371BI49</accession>
<dbReference type="Pfam" id="PF13417">
    <property type="entry name" value="GST_N_3"/>
    <property type="match status" value="1"/>
</dbReference>
<dbReference type="Proteomes" id="UP000263833">
    <property type="component" value="Unassembled WGS sequence"/>
</dbReference>
<proteinExistence type="predicted"/>
<dbReference type="OrthoDB" id="9782992at2"/>
<protein>
    <submittedName>
        <fullName evidence="3">Glutathione S-transferase family protein</fullName>
    </submittedName>
</protein>
<dbReference type="GO" id="GO:0005737">
    <property type="term" value="C:cytoplasm"/>
    <property type="evidence" value="ECO:0007669"/>
    <property type="project" value="TreeGrafter"/>
</dbReference>
<dbReference type="Gene3D" id="3.40.30.10">
    <property type="entry name" value="Glutaredoxin"/>
    <property type="match status" value="1"/>
</dbReference>
<dbReference type="GO" id="GO:0016740">
    <property type="term" value="F:transferase activity"/>
    <property type="evidence" value="ECO:0007669"/>
    <property type="project" value="UniProtKB-KW"/>
</dbReference>
<evidence type="ECO:0000259" key="1">
    <source>
        <dbReference type="PROSITE" id="PS50404"/>
    </source>
</evidence>
<keyword evidence="4" id="KW-1185">Reference proteome</keyword>
<dbReference type="SFLD" id="SFLDG00358">
    <property type="entry name" value="Main_(cytGST)"/>
    <property type="match status" value="1"/>
</dbReference>
<dbReference type="PANTHER" id="PTHR43968:SF6">
    <property type="entry name" value="GLUTATHIONE S-TRANSFERASE OMEGA"/>
    <property type="match status" value="1"/>
</dbReference>
<organism evidence="3 4">
    <name type="scientific">Sphingorhabdus pulchriflava</name>
    <dbReference type="NCBI Taxonomy" id="2292257"/>
    <lineage>
        <taxon>Bacteria</taxon>
        <taxon>Pseudomonadati</taxon>
        <taxon>Pseudomonadota</taxon>
        <taxon>Alphaproteobacteria</taxon>
        <taxon>Sphingomonadales</taxon>
        <taxon>Sphingomonadaceae</taxon>
        <taxon>Sphingorhabdus</taxon>
    </lineage>
</organism>
<dbReference type="PROSITE" id="PS50404">
    <property type="entry name" value="GST_NTER"/>
    <property type="match status" value="1"/>
</dbReference>
<dbReference type="EMBL" id="QRGP01000001">
    <property type="protein sequence ID" value="RDV07187.1"/>
    <property type="molecule type" value="Genomic_DNA"/>
</dbReference>
<dbReference type="CDD" id="cd00299">
    <property type="entry name" value="GST_C_family"/>
    <property type="match status" value="1"/>
</dbReference>
<dbReference type="SFLD" id="SFLDS00019">
    <property type="entry name" value="Glutathione_Transferase_(cytos"/>
    <property type="match status" value="1"/>
</dbReference>
<dbReference type="RefSeq" id="WP_115548734.1">
    <property type="nucleotide sequence ID" value="NZ_QRGP01000001.1"/>
</dbReference>
<dbReference type="SUPFAM" id="SSF52833">
    <property type="entry name" value="Thioredoxin-like"/>
    <property type="match status" value="1"/>
</dbReference>
<name>A0A371BI49_9SPHN</name>
<comment type="caution">
    <text evidence="3">The sequence shown here is derived from an EMBL/GenBank/DDBJ whole genome shotgun (WGS) entry which is preliminary data.</text>
</comment>
<evidence type="ECO:0000313" key="4">
    <source>
        <dbReference type="Proteomes" id="UP000263833"/>
    </source>
</evidence>
<dbReference type="PANTHER" id="PTHR43968">
    <property type="match status" value="1"/>
</dbReference>
<dbReference type="InterPro" id="IPR036282">
    <property type="entry name" value="Glutathione-S-Trfase_C_sf"/>
</dbReference>
<dbReference type="InterPro" id="IPR040079">
    <property type="entry name" value="Glutathione_S-Trfase"/>
</dbReference>
<evidence type="ECO:0000259" key="2">
    <source>
        <dbReference type="PROSITE" id="PS50405"/>
    </source>
</evidence>
<evidence type="ECO:0000313" key="3">
    <source>
        <dbReference type="EMBL" id="RDV07187.1"/>
    </source>
</evidence>
<dbReference type="InterPro" id="IPR050983">
    <property type="entry name" value="GST_Omega/HSP26"/>
</dbReference>
<dbReference type="InterPro" id="IPR004045">
    <property type="entry name" value="Glutathione_S-Trfase_N"/>
</dbReference>
<dbReference type="Gene3D" id="1.20.1050.10">
    <property type="match status" value="1"/>
</dbReference>
<dbReference type="SUPFAM" id="SSF47616">
    <property type="entry name" value="GST C-terminal domain-like"/>
    <property type="match status" value="1"/>
</dbReference>